<dbReference type="Pfam" id="PF03884">
    <property type="entry name" value="YacG"/>
    <property type="match status" value="1"/>
</dbReference>
<dbReference type="Gene3D" id="3.30.50.10">
    <property type="entry name" value="Erythroid Transcription Factor GATA-1, subunit A"/>
    <property type="match status" value="1"/>
</dbReference>
<evidence type="ECO:0000256" key="2">
    <source>
        <dbReference type="ARBA" id="ARBA00022833"/>
    </source>
</evidence>
<accession>A0AB33IHM1</accession>
<dbReference type="GO" id="GO:0008657">
    <property type="term" value="F:DNA topoisomerase type II (double strand cut, ATP-hydrolyzing) inhibitor activity"/>
    <property type="evidence" value="ECO:0007669"/>
    <property type="project" value="UniProtKB-UniRule"/>
</dbReference>
<comment type="similarity">
    <text evidence="3">Belongs to the DNA gyrase inhibitor YacG family.</text>
</comment>
<evidence type="ECO:0000313" key="4">
    <source>
        <dbReference type="EMBL" id="BCK75379.1"/>
    </source>
</evidence>
<keyword evidence="1 3" id="KW-0479">Metal-binding</keyword>
<dbReference type="RefSeq" id="WP_010667152.1">
    <property type="nucleotide sequence ID" value="NZ_AP023410.1"/>
</dbReference>
<keyword evidence="5" id="KW-1185">Reference proteome</keyword>
<reference evidence="4 5" key="1">
    <citation type="journal article" date="2011" name="Microbiology">
        <title>Transcriptome response to different carbon sources in Acetobacter aceti.</title>
        <authorList>
            <person name="Sakurai K."/>
            <person name="Arai H."/>
            <person name="Ishii M."/>
            <person name="Igarashi Y."/>
        </authorList>
    </citation>
    <scope>NUCLEOTIDE SEQUENCE [LARGE SCALE GENOMIC DNA]</scope>
    <source>
        <strain evidence="4 5">NBRC 14818</strain>
    </source>
</reference>
<feature type="binding site" evidence="3">
    <location>
        <position position="10"/>
    </location>
    <ligand>
        <name>Zn(2+)</name>
        <dbReference type="ChEBI" id="CHEBI:29105"/>
    </ligand>
</feature>
<name>A0AB33IHM1_ACEAC</name>
<comment type="subunit">
    <text evidence="3">Interacts with GyrB.</text>
</comment>
<dbReference type="AlphaFoldDB" id="A0AB33IHM1"/>
<evidence type="ECO:0000313" key="5">
    <source>
        <dbReference type="Proteomes" id="UP000516424"/>
    </source>
</evidence>
<feature type="binding site" evidence="3">
    <location>
        <position position="7"/>
    </location>
    <ligand>
        <name>Zn(2+)</name>
        <dbReference type="ChEBI" id="CHEBI:29105"/>
    </ligand>
</feature>
<sequence length="61" mass="6919">MAESRPCPICKKPSTPEFRPFCSRRCADIDLGRWFSEDYRVPAEPVSEDGKISDTEDDLPA</sequence>
<dbReference type="GO" id="GO:0006355">
    <property type="term" value="P:regulation of DNA-templated transcription"/>
    <property type="evidence" value="ECO:0007669"/>
    <property type="project" value="InterPro"/>
</dbReference>
<dbReference type="SUPFAM" id="SSF57716">
    <property type="entry name" value="Glucocorticoid receptor-like (DNA-binding domain)"/>
    <property type="match status" value="1"/>
</dbReference>
<evidence type="ECO:0000256" key="3">
    <source>
        <dbReference type="HAMAP-Rule" id="MF_00649"/>
    </source>
</evidence>
<feature type="binding site" evidence="3">
    <location>
        <position position="26"/>
    </location>
    <ligand>
        <name>Zn(2+)</name>
        <dbReference type="ChEBI" id="CHEBI:29105"/>
    </ligand>
</feature>
<organism evidence="4 5">
    <name type="scientific">Acetobacter aceti NBRC 14818</name>
    <dbReference type="NCBI Taxonomy" id="887700"/>
    <lineage>
        <taxon>Bacteria</taxon>
        <taxon>Pseudomonadati</taxon>
        <taxon>Pseudomonadota</taxon>
        <taxon>Alphaproteobacteria</taxon>
        <taxon>Acetobacterales</taxon>
        <taxon>Acetobacteraceae</taxon>
        <taxon>Acetobacter</taxon>
        <taxon>Acetobacter subgen. Acetobacter</taxon>
    </lineage>
</organism>
<dbReference type="GO" id="GO:0008270">
    <property type="term" value="F:zinc ion binding"/>
    <property type="evidence" value="ECO:0007669"/>
    <property type="project" value="UniProtKB-UniRule"/>
</dbReference>
<evidence type="ECO:0000256" key="1">
    <source>
        <dbReference type="ARBA" id="ARBA00022723"/>
    </source>
</evidence>
<dbReference type="Proteomes" id="UP000516424">
    <property type="component" value="Chromosome"/>
</dbReference>
<proteinExistence type="inferred from homology"/>
<dbReference type="InterPro" id="IPR013088">
    <property type="entry name" value="Znf_NHR/GATA"/>
</dbReference>
<dbReference type="EMBL" id="AP023410">
    <property type="protein sequence ID" value="BCK75379.1"/>
    <property type="molecule type" value="Genomic_DNA"/>
</dbReference>
<keyword evidence="2 3" id="KW-0862">Zinc</keyword>
<feature type="binding site" evidence="3">
    <location>
        <position position="22"/>
    </location>
    <ligand>
        <name>Zn(2+)</name>
        <dbReference type="ChEBI" id="CHEBI:29105"/>
    </ligand>
</feature>
<comment type="cofactor">
    <cofactor evidence="3">
        <name>Zn(2+)</name>
        <dbReference type="ChEBI" id="CHEBI:29105"/>
    </cofactor>
    <text evidence="3">Binds 1 zinc ion.</text>
</comment>
<dbReference type="HAMAP" id="MF_00649">
    <property type="entry name" value="DNA_gyrase_inhibitor_YacG"/>
    <property type="match status" value="1"/>
</dbReference>
<dbReference type="PANTHER" id="PTHR36150">
    <property type="entry name" value="DNA GYRASE INHIBITOR YACG"/>
    <property type="match status" value="1"/>
</dbReference>
<dbReference type="PANTHER" id="PTHR36150:SF1">
    <property type="entry name" value="DNA GYRASE INHIBITOR YACG"/>
    <property type="match status" value="1"/>
</dbReference>
<gene>
    <name evidence="3 4" type="primary">yacG</name>
    <name evidence="4" type="ORF">EMQ_0985</name>
</gene>
<protein>
    <recommendedName>
        <fullName evidence="3">DNA gyrase inhibitor YacG</fullName>
    </recommendedName>
</protein>
<dbReference type="InterPro" id="IPR005584">
    <property type="entry name" value="DNA_gyrase_inhibitor_YacG"/>
</dbReference>
<comment type="function">
    <text evidence="3">Inhibits all the catalytic activities of DNA gyrase by preventing its interaction with DNA. Acts by binding directly to the C-terminal domain of GyrB, which probably disrupts DNA binding by the gyrase.</text>
</comment>